<name>A0ABU0AQH3_9BACI</name>
<dbReference type="Pfam" id="PF12965">
    <property type="entry name" value="DUF3854"/>
    <property type="match status" value="1"/>
</dbReference>
<gene>
    <name evidence="2" type="ORF">J2S17_005429</name>
</gene>
<evidence type="ECO:0000313" key="2">
    <source>
        <dbReference type="EMBL" id="MDQ0273497.1"/>
    </source>
</evidence>
<feature type="domain" description="DUF3854" evidence="1">
    <location>
        <begin position="291"/>
        <end position="398"/>
    </location>
</feature>
<evidence type="ECO:0000313" key="3">
    <source>
        <dbReference type="Proteomes" id="UP001238088"/>
    </source>
</evidence>
<comment type="caution">
    <text evidence="2">The sequence shown here is derived from an EMBL/GenBank/DDBJ whole genome shotgun (WGS) entry which is preliminary data.</text>
</comment>
<keyword evidence="3" id="KW-1185">Reference proteome</keyword>
<accession>A0ABU0AQH3</accession>
<organism evidence="2 3">
    <name type="scientific">Cytobacillus purgationiresistens</name>
    <dbReference type="NCBI Taxonomy" id="863449"/>
    <lineage>
        <taxon>Bacteria</taxon>
        <taxon>Bacillati</taxon>
        <taxon>Bacillota</taxon>
        <taxon>Bacilli</taxon>
        <taxon>Bacillales</taxon>
        <taxon>Bacillaceae</taxon>
        <taxon>Cytobacillus</taxon>
    </lineage>
</organism>
<reference evidence="2 3" key="1">
    <citation type="submission" date="2023-07" db="EMBL/GenBank/DDBJ databases">
        <title>Genomic Encyclopedia of Type Strains, Phase IV (KMG-IV): sequencing the most valuable type-strain genomes for metagenomic binning, comparative biology and taxonomic classification.</title>
        <authorList>
            <person name="Goeker M."/>
        </authorList>
    </citation>
    <scope>NUCLEOTIDE SEQUENCE [LARGE SCALE GENOMIC DNA]</scope>
    <source>
        <strain evidence="2 3">DSM 23494</strain>
    </source>
</reference>
<dbReference type="Proteomes" id="UP001238088">
    <property type="component" value="Unassembled WGS sequence"/>
</dbReference>
<dbReference type="InterPro" id="IPR024385">
    <property type="entry name" value="DUF3854"/>
</dbReference>
<dbReference type="EMBL" id="JAUSUB010000041">
    <property type="protein sequence ID" value="MDQ0273497.1"/>
    <property type="molecule type" value="Genomic_DNA"/>
</dbReference>
<sequence length="409" mass="46437">MKDWFEYYREVCPICQNTGGCLINGKGDTVVCIRVNSEVQFSKRFPSWIHKLNNKRAIKPSEDATYGDFISGQKKLDPNELDSIYSSLLEILSLTDNHYSHLSGPKREMSDIEIECRGYKSFPVRPWEKARKLKALLKVDSFSGTPGFYENKFGWSLAGREGILIPYRNEFNKVIGFQIRIDNPPNDLKIDPGSISGLQARVKEQPNLVQILVDGEIIDEKRLELKKTQLVHHENKTGTLTLVKGKRYFWLSSANKENGTGAGDPMPIHVAIPTHKLKNWNKGEILKTNAVWITEGALKADIAVEHIHRVYSNNELKDLGDTIIATAGVNVWRTALPVLENMGVKNVNLAFDMDAMQNPKVAYFIKEMAVELHKQNYHVNLVLWNIKDGKGIDDIFIQRKSPKIKPLIN</sequence>
<evidence type="ECO:0000259" key="1">
    <source>
        <dbReference type="Pfam" id="PF12965"/>
    </source>
</evidence>
<protein>
    <recommendedName>
        <fullName evidence="1">DUF3854 domain-containing protein</fullName>
    </recommendedName>
</protein>
<proteinExistence type="predicted"/>